<dbReference type="SUPFAM" id="SSF89392">
    <property type="entry name" value="Prokaryotic lipoproteins and lipoprotein localization factors"/>
    <property type="match status" value="1"/>
</dbReference>
<dbReference type="InterPro" id="IPR029046">
    <property type="entry name" value="LolA/LolB/LppX"/>
</dbReference>
<gene>
    <name evidence="2" type="ORF">E1218_06245</name>
</gene>
<dbReference type="Proteomes" id="UP000295172">
    <property type="component" value="Unassembled WGS sequence"/>
</dbReference>
<dbReference type="OrthoDB" id="3781094at2"/>
<protein>
    <recommendedName>
        <fullName evidence="4">LppX_LprAFG lipoprotein</fullName>
    </recommendedName>
</protein>
<dbReference type="EMBL" id="SMKR01000018">
    <property type="protein sequence ID" value="TDD28712.1"/>
    <property type="molecule type" value="Genomic_DNA"/>
</dbReference>
<accession>A0A4R4XE42</accession>
<sequence>MTLPSRVAASAAALVLALITPACAAEKQTFSAAGPTPSVAPLEANPVVQLNRKTFVPALSAAQAKLTSWQLNAKMMLNGTVMLEMTGSQTTRPAGTSVRMTGRELDGRTARLIKVGKTVYLSVSGVTPAGKYVKLRAGQEPELDQTLARTDPTTIFTSLGASLRGVEYTGRQVLDSVKLECYEVTVDVAKALKAQGQPVPKGLPRTATYTLWLDSAHRPRYISFEYAKVTMIVTLSGFNTPVRITPPPASKIVR</sequence>
<dbReference type="RefSeq" id="WP_132317182.1">
    <property type="nucleotide sequence ID" value="NZ_SMKR01000018.1"/>
</dbReference>
<comment type="caution">
    <text evidence="2">The sequence shown here is derived from an EMBL/GenBank/DDBJ whole genome shotgun (WGS) entry which is preliminary data.</text>
</comment>
<evidence type="ECO:0000313" key="2">
    <source>
        <dbReference type="EMBL" id="TDD28712.1"/>
    </source>
</evidence>
<organism evidence="2 3">
    <name type="scientific">Kribbella turkmenica</name>
    <dbReference type="NCBI Taxonomy" id="2530375"/>
    <lineage>
        <taxon>Bacteria</taxon>
        <taxon>Bacillati</taxon>
        <taxon>Actinomycetota</taxon>
        <taxon>Actinomycetes</taxon>
        <taxon>Propionibacteriales</taxon>
        <taxon>Kribbellaceae</taxon>
        <taxon>Kribbella</taxon>
    </lineage>
</organism>
<evidence type="ECO:0000256" key="1">
    <source>
        <dbReference type="SAM" id="SignalP"/>
    </source>
</evidence>
<dbReference type="Gene3D" id="2.50.20.20">
    <property type="match status" value="1"/>
</dbReference>
<feature type="signal peptide" evidence="1">
    <location>
        <begin position="1"/>
        <end position="24"/>
    </location>
</feature>
<keyword evidence="3" id="KW-1185">Reference proteome</keyword>
<evidence type="ECO:0008006" key="4">
    <source>
        <dbReference type="Google" id="ProtNLM"/>
    </source>
</evidence>
<reference evidence="2 3" key="1">
    <citation type="submission" date="2019-02" db="EMBL/GenBank/DDBJ databases">
        <title>Draft genome sequences of novel Actinobacteria.</title>
        <authorList>
            <person name="Sahin N."/>
            <person name="Ay H."/>
            <person name="Saygin H."/>
        </authorList>
    </citation>
    <scope>NUCLEOTIDE SEQUENCE [LARGE SCALE GENOMIC DNA]</scope>
    <source>
        <strain evidence="2 3">16K104</strain>
    </source>
</reference>
<proteinExistence type="predicted"/>
<keyword evidence="1" id="KW-0732">Signal</keyword>
<feature type="chain" id="PRO_5020391184" description="LppX_LprAFG lipoprotein" evidence="1">
    <location>
        <begin position="25"/>
        <end position="254"/>
    </location>
</feature>
<evidence type="ECO:0000313" key="3">
    <source>
        <dbReference type="Proteomes" id="UP000295172"/>
    </source>
</evidence>
<dbReference type="AlphaFoldDB" id="A0A4R4XE42"/>
<name>A0A4R4XE42_9ACTN</name>